<dbReference type="EMBL" id="CP111024">
    <property type="protein sequence ID" value="WAR23039.1"/>
    <property type="molecule type" value="Genomic_DNA"/>
</dbReference>
<dbReference type="Proteomes" id="UP001164746">
    <property type="component" value="Chromosome 13"/>
</dbReference>
<accession>A0ABY7FNZ5</accession>
<proteinExistence type="predicted"/>
<dbReference type="PANTHER" id="PTHR35617">
    <property type="entry name" value="PHAGE_INTEGRASE DOMAIN-CONTAINING PROTEIN"/>
    <property type="match status" value="1"/>
</dbReference>
<sequence>MKGVFASRPSKPRYTYIWDVDIVLLYLKKLSPVKHLSLKDLTLKLVMLMALTQAARVHMLHLLNFKCYKKLKSEYVLQFNGHLKQSRPGHNVDCVLFRAYPPDRRLCIYTVLKEYLSRTSVLRHNGNSGKFFMSYVKPHATVTRDTISTRWIKTVMCRAGINVKDLGSHIPIADILAKAGWSRESTFRKFYNKPVLNKSDN</sequence>
<evidence type="ECO:0000313" key="2">
    <source>
        <dbReference type="Proteomes" id="UP001164746"/>
    </source>
</evidence>
<gene>
    <name evidence="1" type="ORF">MAR_036708</name>
</gene>
<protein>
    <recommendedName>
        <fullName evidence="3">Tyr recombinase domain-containing protein</fullName>
    </recommendedName>
</protein>
<name>A0ABY7FNZ5_MYAAR</name>
<evidence type="ECO:0008006" key="3">
    <source>
        <dbReference type="Google" id="ProtNLM"/>
    </source>
</evidence>
<organism evidence="1 2">
    <name type="scientific">Mya arenaria</name>
    <name type="common">Soft-shell clam</name>
    <dbReference type="NCBI Taxonomy" id="6604"/>
    <lineage>
        <taxon>Eukaryota</taxon>
        <taxon>Metazoa</taxon>
        <taxon>Spiralia</taxon>
        <taxon>Lophotrochozoa</taxon>
        <taxon>Mollusca</taxon>
        <taxon>Bivalvia</taxon>
        <taxon>Autobranchia</taxon>
        <taxon>Heteroconchia</taxon>
        <taxon>Euheterodonta</taxon>
        <taxon>Imparidentia</taxon>
        <taxon>Neoheterodontei</taxon>
        <taxon>Myida</taxon>
        <taxon>Myoidea</taxon>
        <taxon>Myidae</taxon>
        <taxon>Mya</taxon>
    </lineage>
</organism>
<dbReference type="PANTHER" id="PTHR35617:SF3">
    <property type="entry name" value="CORE-BINDING (CB) DOMAIN-CONTAINING PROTEIN"/>
    <property type="match status" value="1"/>
</dbReference>
<keyword evidence="2" id="KW-1185">Reference proteome</keyword>
<evidence type="ECO:0000313" key="1">
    <source>
        <dbReference type="EMBL" id="WAR23039.1"/>
    </source>
</evidence>
<reference evidence="1" key="1">
    <citation type="submission" date="2022-11" db="EMBL/GenBank/DDBJ databases">
        <title>Centuries of genome instability and evolution in soft-shell clam transmissible cancer (bioRxiv).</title>
        <authorList>
            <person name="Hart S.F.M."/>
            <person name="Yonemitsu M.A."/>
            <person name="Giersch R.M."/>
            <person name="Beal B.F."/>
            <person name="Arriagada G."/>
            <person name="Davis B.W."/>
            <person name="Ostrander E.A."/>
            <person name="Goff S.P."/>
            <person name="Metzger M.J."/>
        </authorList>
    </citation>
    <scope>NUCLEOTIDE SEQUENCE</scope>
    <source>
        <strain evidence="1">MELC-2E11</strain>
        <tissue evidence="1">Siphon/mantle</tissue>
    </source>
</reference>